<evidence type="ECO:0000256" key="7">
    <source>
        <dbReference type="PROSITE-ProRule" id="PRU00169"/>
    </source>
</evidence>
<feature type="compositionally biased region" description="Low complexity" evidence="8">
    <location>
        <begin position="154"/>
        <end position="168"/>
    </location>
</feature>
<proteinExistence type="inferred from homology"/>
<dbReference type="EC" id="3.5.1.44" evidence="5"/>
<dbReference type="KEGG" id="mgm:Mmc1_1835"/>
<keyword evidence="5 7" id="KW-0597">Phosphoprotein</keyword>
<dbReference type="GO" id="GO:0008984">
    <property type="term" value="F:protein-glutamate methylesterase activity"/>
    <property type="evidence" value="ECO:0007669"/>
    <property type="project" value="UniProtKB-UniRule"/>
</dbReference>
<dbReference type="STRING" id="156889.Mmc1_1835"/>
<feature type="active site" evidence="5 6">
    <location>
        <position position="185"/>
    </location>
</feature>
<comment type="function">
    <text evidence="5">Involved in chemotaxis. Part of a chemotaxis signal transduction system that modulates chemotaxis in response to various stimuli. Catalyzes the demethylation of specific methylglutamate residues introduced into the chemoreceptors (methyl-accepting chemotaxis proteins or MCP) by CheR. Also mediates the irreversible deamidation of specific glutamine residues to glutamic acid.</text>
</comment>
<evidence type="ECO:0000256" key="5">
    <source>
        <dbReference type="HAMAP-Rule" id="MF_00099"/>
    </source>
</evidence>
<dbReference type="InterPro" id="IPR000673">
    <property type="entry name" value="Sig_transdc_resp-reg_Me-estase"/>
</dbReference>
<evidence type="ECO:0000256" key="1">
    <source>
        <dbReference type="ARBA" id="ARBA00022490"/>
    </source>
</evidence>
<dbReference type="SUPFAM" id="SSF52172">
    <property type="entry name" value="CheY-like"/>
    <property type="match status" value="1"/>
</dbReference>
<dbReference type="eggNOG" id="COG2201">
    <property type="taxonomic scope" value="Bacteria"/>
</dbReference>
<evidence type="ECO:0000313" key="12">
    <source>
        <dbReference type="Proteomes" id="UP000002586"/>
    </source>
</evidence>
<dbReference type="NCBIfam" id="NF001965">
    <property type="entry name" value="PRK00742.1"/>
    <property type="match status" value="1"/>
</dbReference>
<dbReference type="GO" id="GO:0000156">
    <property type="term" value="F:phosphorelay response regulator activity"/>
    <property type="evidence" value="ECO:0007669"/>
    <property type="project" value="InterPro"/>
</dbReference>
<dbReference type="EC" id="3.1.1.61" evidence="5"/>
<dbReference type="GO" id="GO:0006935">
    <property type="term" value="P:chemotaxis"/>
    <property type="evidence" value="ECO:0007669"/>
    <property type="project" value="UniProtKB-UniRule"/>
</dbReference>
<comment type="similarity">
    <text evidence="5">Belongs to the CheB family.</text>
</comment>
<keyword evidence="12" id="KW-1185">Reference proteome</keyword>
<evidence type="ECO:0000256" key="2">
    <source>
        <dbReference type="ARBA" id="ARBA00022500"/>
    </source>
</evidence>
<reference evidence="12" key="1">
    <citation type="journal article" date="2009" name="Appl. Environ. Microbiol.">
        <title>Complete genome sequence of the chemolithoautotrophic marine magnetotactic coccus strain MC-1.</title>
        <authorList>
            <person name="Schubbe S."/>
            <person name="Williams T.J."/>
            <person name="Xie G."/>
            <person name="Kiss H.E."/>
            <person name="Brettin T.S."/>
            <person name="Martinez D."/>
            <person name="Ross C.A."/>
            <person name="Schuler D."/>
            <person name="Cox B.L."/>
            <person name="Nealson K.H."/>
            <person name="Bazylinski D.A."/>
        </authorList>
    </citation>
    <scope>NUCLEOTIDE SEQUENCE [LARGE SCALE GENOMIC DNA]</scope>
    <source>
        <strain evidence="12">ATCC BAA-1437 / JCM 17883 / MC-1</strain>
    </source>
</reference>
<comment type="PTM">
    <text evidence="5">Phosphorylated by CheA. Phosphorylation of the N-terminal regulatory domain activates the methylesterase activity.</text>
</comment>
<comment type="domain">
    <text evidence="5">Contains a C-terminal catalytic domain, and an N-terminal region which modulates catalytic activity.</text>
</comment>
<evidence type="ECO:0000256" key="8">
    <source>
        <dbReference type="SAM" id="MobiDB-lite"/>
    </source>
</evidence>
<dbReference type="PROSITE" id="PS50110">
    <property type="entry name" value="RESPONSE_REGULATORY"/>
    <property type="match status" value="1"/>
</dbReference>
<dbReference type="NCBIfam" id="NF009206">
    <property type="entry name" value="PRK12555.1"/>
    <property type="match status" value="1"/>
</dbReference>
<dbReference type="AlphaFoldDB" id="A0L8Q0"/>
<feature type="modified residue" description="4-aspartylphosphate" evidence="5 7">
    <location>
        <position position="57"/>
    </location>
</feature>
<dbReference type="Pfam" id="PF01339">
    <property type="entry name" value="CheB_methylest"/>
    <property type="match status" value="1"/>
</dbReference>
<feature type="domain" description="Response regulatory" evidence="9">
    <location>
        <begin position="6"/>
        <end position="124"/>
    </location>
</feature>
<dbReference type="GO" id="GO:0050568">
    <property type="term" value="F:protein-glutamine glutaminase activity"/>
    <property type="evidence" value="ECO:0007669"/>
    <property type="project" value="UniProtKB-UniRule"/>
</dbReference>
<comment type="catalytic activity">
    <reaction evidence="5">
        <text>L-glutaminyl-[protein] + H2O = L-glutamyl-[protein] + NH4(+)</text>
        <dbReference type="Rhea" id="RHEA:16441"/>
        <dbReference type="Rhea" id="RHEA-COMP:10207"/>
        <dbReference type="Rhea" id="RHEA-COMP:10208"/>
        <dbReference type="ChEBI" id="CHEBI:15377"/>
        <dbReference type="ChEBI" id="CHEBI:28938"/>
        <dbReference type="ChEBI" id="CHEBI:29973"/>
        <dbReference type="ChEBI" id="CHEBI:30011"/>
        <dbReference type="EC" id="3.5.1.44"/>
    </reaction>
</comment>
<feature type="region of interest" description="Disordered" evidence="8">
    <location>
        <begin position="148"/>
        <end position="168"/>
    </location>
</feature>
<dbReference type="RefSeq" id="WP_011713487.1">
    <property type="nucleotide sequence ID" value="NC_008576.1"/>
</dbReference>
<dbReference type="EMBL" id="CP000471">
    <property type="protein sequence ID" value="ABK44343.1"/>
    <property type="molecule type" value="Genomic_DNA"/>
</dbReference>
<feature type="active site" evidence="5 6">
    <location>
        <position position="308"/>
    </location>
</feature>
<dbReference type="SUPFAM" id="SSF52738">
    <property type="entry name" value="Methylesterase CheB, C-terminal domain"/>
    <property type="match status" value="1"/>
</dbReference>
<dbReference type="Pfam" id="PF00072">
    <property type="entry name" value="Response_reg"/>
    <property type="match status" value="1"/>
</dbReference>
<gene>
    <name evidence="5" type="primary">cheB</name>
    <name evidence="11" type="ordered locus">Mmc1_1835</name>
</gene>
<dbReference type="Gene3D" id="3.40.50.180">
    <property type="entry name" value="Methylesterase CheB, C-terminal domain"/>
    <property type="match status" value="1"/>
</dbReference>
<dbReference type="HOGENOM" id="CLU_000445_51_0_5"/>
<evidence type="ECO:0000256" key="6">
    <source>
        <dbReference type="PROSITE-ProRule" id="PRU00050"/>
    </source>
</evidence>
<dbReference type="Proteomes" id="UP000002586">
    <property type="component" value="Chromosome"/>
</dbReference>
<keyword evidence="2 5" id="KW-0145">Chemotaxis</keyword>
<dbReference type="InterPro" id="IPR008248">
    <property type="entry name" value="CheB-like"/>
</dbReference>
<dbReference type="PANTHER" id="PTHR42872">
    <property type="entry name" value="PROTEIN-GLUTAMATE METHYLESTERASE/PROTEIN-GLUTAMINE GLUTAMINASE"/>
    <property type="match status" value="1"/>
</dbReference>
<evidence type="ECO:0000313" key="11">
    <source>
        <dbReference type="EMBL" id="ABK44343.1"/>
    </source>
</evidence>
<accession>A0L8Q0</accession>
<evidence type="ECO:0000256" key="4">
    <source>
        <dbReference type="ARBA" id="ARBA00048267"/>
    </source>
</evidence>
<evidence type="ECO:0000259" key="10">
    <source>
        <dbReference type="PROSITE" id="PS50122"/>
    </source>
</evidence>
<sequence>MKQPIRIVIIEDSAVVSMLLKAILNNEADMEVVGVAADGREGVRLVSELRPDLITMDIRMPVMDGFEATREIMSSHPTPIVVISSSVDDEELKITFRAIEVGALSVLEKPHGPGNPQFESNRREIVEMVRAMADVKVFRHQRYRGERVGAGVGSSPAPTSSCSCSSMPSSRSPAQPFELVAVGASTGGPQALHALLRNLPADFPLPICVVQHISPGFVGGLIQWLNTDSALRVKMAEQGELLRAGQVYFAQDGKHLQVNRAMDGGLQAGYVLEPESLHRPAVDQLFNSVARECGAMAIGVILTGMGDDGAKGMKRMQERLAMTIAQDEASCVVAGMPRSAVKCGAVKEIVEMDRVGPRLIELTLPMRLIKKSMVFS</sequence>
<evidence type="ECO:0000259" key="9">
    <source>
        <dbReference type="PROSITE" id="PS50110"/>
    </source>
</evidence>
<dbReference type="Gene3D" id="3.40.50.2300">
    <property type="match status" value="1"/>
</dbReference>
<dbReference type="InterPro" id="IPR035909">
    <property type="entry name" value="CheB_C"/>
</dbReference>
<feature type="active site" evidence="5 6">
    <location>
        <position position="212"/>
    </location>
</feature>
<protein>
    <recommendedName>
        <fullName evidence="5">Protein-glutamate methylesterase/protein-glutamine glutaminase</fullName>
        <ecNumber evidence="5">3.1.1.61</ecNumber>
        <ecNumber evidence="5">3.5.1.44</ecNumber>
    </recommendedName>
</protein>
<keyword evidence="3 5" id="KW-0378">Hydrolase</keyword>
<evidence type="ECO:0000256" key="3">
    <source>
        <dbReference type="ARBA" id="ARBA00022801"/>
    </source>
</evidence>
<name>A0L8Q0_MAGMM</name>
<organism evidence="11 12">
    <name type="scientific">Magnetococcus marinus (strain ATCC BAA-1437 / JCM 17883 / MC-1)</name>
    <dbReference type="NCBI Taxonomy" id="156889"/>
    <lineage>
        <taxon>Bacteria</taxon>
        <taxon>Pseudomonadati</taxon>
        <taxon>Pseudomonadota</taxon>
        <taxon>Magnetococcia</taxon>
        <taxon>Magnetococcales</taxon>
        <taxon>Magnetococcaceae</taxon>
        <taxon>Magnetococcus</taxon>
    </lineage>
</organism>
<dbReference type="PROSITE" id="PS50122">
    <property type="entry name" value="CHEB"/>
    <property type="match status" value="1"/>
</dbReference>
<reference evidence="11 12" key="2">
    <citation type="journal article" date="2012" name="Int. J. Syst. Evol. Microbiol.">
        <title>Magnetococcus marinus gen. nov., sp. nov., a marine, magnetotactic bacterium that represents a novel lineage (Magnetococcaceae fam. nov.; Magnetococcales ord. nov.) at the base of the Alphaproteobacteria.</title>
        <authorList>
            <person name="Bazylinski D.A."/>
            <person name="Williams T.J."/>
            <person name="Lefevre C.T."/>
            <person name="Berg R.J."/>
            <person name="Zhang C.L."/>
            <person name="Bowser S.S."/>
            <person name="Dean A.J."/>
            <person name="Beveridge T.J."/>
        </authorList>
    </citation>
    <scope>NUCLEOTIDE SEQUENCE [LARGE SCALE GENOMIC DNA]</scope>
    <source>
        <strain evidence="12">ATCC BAA-1437 / JCM 17883 / MC-1</strain>
    </source>
</reference>
<dbReference type="CDD" id="cd17541">
    <property type="entry name" value="REC_CheB-like"/>
    <property type="match status" value="1"/>
</dbReference>
<comment type="catalytic activity">
    <reaction evidence="4 5">
        <text>[protein]-L-glutamate 5-O-methyl ester + H2O = L-glutamyl-[protein] + methanol + H(+)</text>
        <dbReference type="Rhea" id="RHEA:23236"/>
        <dbReference type="Rhea" id="RHEA-COMP:10208"/>
        <dbReference type="Rhea" id="RHEA-COMP:10311"/>
        <dbReference type="ChEBI" id="CHEBI:15377"/>
        <dbReference type="ChEBI" id="CHEBI:15378"/>
        <dbReference type="ChEBI" id="CHEBI:17790"/>
        <dbReference type="ChEBI" id="CHEBI:29973"/>
        <dbReference type="ChEBI" id="CHEBI:82795"/>
        <dbReference type="EC" id="3.1.1.61"/>
    </reaction>
</comment>
<dbReference type="PANTHER" id="PTHR42872:SF6">
    <property type="entry name" value="PROTEIN-GLUTAMATE METHYLESTERASE_PROTEIN-GLUTAMINE GLUTAMINASE"/>
    <property type="match status" value="1"/>
</dbReference>
<keyword evidence="1 5" id="KW-0963">Cytoplasm</keyword>
<dbReference type="OrthoDB" id="9793421at2"/>
<dbReference type="InterPro" id="IPR001789">
    <property type="entry name" value="Sig_transdc_resp-reg_receiver"/>
</dbReference>
<dbReference type="InterPro" id="IPR011006">
    <property type="entry name" value="CheY-like_superfamily"/>
</dbReference>
<comment type="subcellular location">
    <subcellularLocation>
        <location evidence="5">Cytoplasm</location>
    </subcellularLocation>
</comment>
<dbReference type="GO" id="GO:0005737">
    <property type="term" value="C:cytoplasm"/>
    <property type="evidence" value="ECO:0007669"/>
    <property type="project" value="UniProtKB-SubCell"/>
</dbReference>
<dbReference type="SMART" id="SM00448">
    <property type="entry name" value="REC"/>
    <property type="match status" value="1"/>
</dbReference>
<dbReference type="CDD" id="cd16432">
    <property type="entry name" value="CheB_Rec"/>
    <property type="match status" value="1"/>
</dbReference>
<feature type="domain" description="CheB-type methylesterase" evidence="10">
    <location>
        <begin position="173"/>
        <end position="361"/>
    </location>
</feature>
<dbReference type="HAMAP" id="MF_00099">
    <property type="entry name" value="CheB_chemtxs"/>
    <property type="match status" value="1"/>
</dbReference>
<dbReference type="PIRSF" id="PIRSF000876">
    <property type="entry name" value="RR_chemtxs_CheB"/>
    <property type="match status" value="1"/>
</dbReference>